<dbReference type="Gene3D" id="3.30.565.10">
    <property type="entry name" value="Histidine kinase-like ATPase, C-terminal domain"/>
    <property type="match status" value="1"/>
</dbReference>
<dbReference type="InterPro" id="IPR036890">
    <property type="entry name" value="HATPase_C_sf"/>
</dbReference>
<dbReference type="EMBL" id="AZFM01000036">
    <property type="protein sequence ID" value="KRL88875.1"/>
    <property type="molecule type" value="Genomic_DNA"/>
</dbReference>
<keyword evidence="3" id="KW-0418">Kinase</keyword>
<keyword evidence="3" id="KW-0808">Transferase</keyword>
<feature type="domain" description="Sensor histidine kinase NatK-like C-terminal" evidence="2">
    <location>
        <begin position="169"/>
        <end position="278"/>
    </location>
</feature>
<dbReference type="InterPro" id="IPR032834">
    <property type="entry name" value="NatK-like_C"/>
</dbReference>
<protein>
    <submittedName>
        <fullName evidence="3">Histidine kinase</fullName>
    </submittedName>
</protein>
<sequence>MQTIFAIILYLVINQIQKGLLTRQEQEKQKIEKDLAIARQKEVEAKNNELALKQEQIKKENAQLKEYSGYLEKNEDDLRRFKHDYQNILNSLKLTAEEGNSDKVVKLLDKYSKNQIDPKALRKYKGVNHIKVEELKSIAIAKLSKLYSWNINYAFGCDVEIREIPKSVDILDLTRIIGIAFDNAAEESKSLNEELGDNSARVEAIYYQENGDFEFEINNKVRPKEIDTAEISKKNYTTKKDHMGLGLANLKEIADKYKDTMIVNYGVNDGKFTFNLTILPDE</sequence>
<evidence type="ECO:0000256" key="1">
    <source>
        <dbReference type="SAM" id="Coils"/>
    </source>
</evidence>
<dbReference type="PATRIC" id="fig|1423763.3.peg.1252"/>
<reference evidence="3 4" key="1">
    <citation type="journal article" date="2015" name="Genome Announc.">
        <title>Expanding the biotechnology potential of lactobacilli through comparative genomics of 213 strains and associated genera.</title>
        <authorList>
            <person name="Sun Z."/>
            <person name="Harris H.M."/>
            <person name="McCann A."/>
            <person name="Guo C."/>
            <person name="Argimon S."/>
            <person name="Zhang W."/>
            <person name="Yang X."/>
            <person name="Jeffery I.B."/>
            <person name="Cooney J.C."/>
            <person name="Kagawa T.F."/>
            <person name="Liu W."/>
            <person name="Song Y."/>
            <person name="Salvetti E."/>
            <person name="Wrobel A."/>
            <person name="Rasinkangas P."/>
            <person name="Parkhill J."/>
            <person name="Rea M.C."/>
            <person name="O'Sullivan O."/>
            <person name="Ritari J."/>
            <person name="Douillard F.P."/>
            <person name="Paul Ross R."/>
            <person name="Yang R."/>
            <person name="Briner A.E."/>
            <person name="Felis G.E."/>
            <person name="de Vos W.M."/>
            <person name="Barrangou R."/>
            <person name="Klaenhammer T.R."/>
            <person name="Caufield P.W."/>
            <person name="Cui Y."/>
            <person name="Zhang H."/>
            <person name="O'Toole P.W."/>
        </authorList>
    </citation>
    <scope>NUCLEOTIDE SEQUENCE [LARGE SCALE GENOMIC DNA]</scope>
    <source>
        <strain evidence="3 4">DSM 16043</strain>
    </source>
</reference>
<dbReference type="GO" id="GO:0042802">
    <property type="term" value="F:identical protein binding"/>
    <property type="evidence" value="ECO:0007669"/>
    <property type="project" value="TreeGrafter"/>
</dbReference>
<feature type="coiled-coil region" evidence="1">
    <location>
        <begin position="21"/>
        <end position="67"/>
    </location>
</feature>
<organism evidence="3 4">
    <name type="scientific">Lactobacillus kalixensis DSM 16043</name>
    <dbReference type="NCBI Taxonomy" id="1423763"/>
    <lineage>
        <taxon>Bacteria</taxon>
        <taxon>Bacillati</taxon>
        <taxon>Bacillota</taxon>
        <taxon>Bacilli</taxon>
        <taxon>Lactobacillales</taxon>
        <taxon>Lactobacillaceae</taxon>
        <taxon>Lactobacillus</taxon>
    </lineage>
</organism>
<keyword evidence="1" id="KW-0175">Coiled coil</keyword>
<dbReference type="Proteomes" id="UP000051036">
    <property type="component" value="Unassembled WGS sequence"/>
</dbReference>
<dbReference type="AlphaFoldDB" id="A0A0R1UHT2"/>
<gene>
    <name evidence="3" type="ORF">FC46_GL001235</name>
</gene>
<dbReference type="GO" id="GO:0016301">
    <property type="term" value="F:kinase activity"/>
    <property type="evidence" value="ECO:0007669"/>
    <property type="project" value="UniProtKB-KW"/>
</dbReference>
<evidence type="ECO:0000259" key="2">
    <source>
        <dbReference type="Pfam" id="PF14501"/>
    </source>
</evidence>
<dbReference type="STRING" id="1423763.FC46_GL001235"/>
<dbReference type="Pfam" id="PF14501">
    <property type="entry name" value="HATPase_c_5"/>
    <property type="match status" value="1"/>
</dbReference>
<dbReference type="PANTHER" id="PTHR40448">
    <property type="entry name" value="TWO-COMPONENT SENSOR HISTIDINE KINASE"/>
    <property type="match status" value="1"/>
</dbReference>
<proteinExistence type="predicted"/>
<evidence type="ECO:0000313" key="3">
    <source>
        <dbReference type="EMBL" id="KRL88875.1"/>
    </source>
</evidence>
<accession>A0A0R1UHT2</accession>
<evidence type="ECO:0000313" key="4">
    <source>
        <dbReference type="Proteomes" id="UP000051036"/>
    </source>
</evidence>
<comment type="caution">
    <text evidence="3">The sequence shown here is derived from an EMBL/GenBank/DDBJ whole genome shotgun (WGS) entry which is preliminary data.</text>
</comment>
<name>A0A0R1UHT2_9LACO</name>
<keyword evidence="4" id="KW-1185">Reference proteome</keyword>
<dbReference type="SUPFAM" id="SSF55874">
    <property type="entry name" value="ATPase domain of HSP90 chaperone/DNA topoisomerase II/histidine kinase"/>
    <property type="match status" value="1"/>
</dbReference>
<dbReference type="PANTHER" id="PTHR40448:SF1">
    <property type="entry name" value="TWO-COMPONENT SENSOR HISTIDINE KINASE"/>
    <property type="match status" value="1"/>
</dbReference>